<organism evidence="2 3">
    <name type="scientific">Methylomonas methanica</name>
    <dbReference type="NCBI Taxonomy" id="421"/>
    <lineage>
        <taxon>Bacteria</taxon>
        <taxon>Pseudomonadati</taxon>
        <taxon>Pseudomonadota</taxon>
        <taxon>Gammaproteobacteria</taxon>
        <taxon>Methylococcales</taxon>
        <taxon>Methylococcaceae</taxon>
        <taxon>Methylomonas</taxon>
    </lineage>
</organism>
<evidence type="ECO:0008006" key="4">
    <source>
        <dbReference type="Google" id="ProtNLM"/>
    </source>
</evidence>
<dbReference type="AlphaFoldDB" id="A0A177MAD0"/>
<dbReference type="EMBL" id="LUUH01000065">
    <property type="protein sequence ID" value="OAI01950.1"/>
    <property type="molecule type" value="Genomic_DNA"/>
</dbReference>
<protein>
    <recommendedName>
        <fullName evidence="4">Curli production assembly/transport component CsgG</fullName>
    </recommendedName>
</protein>
<gene>
    <name evidence="2" type="ORF">A1353_17565</name>
</gene>
<evidence type="ECO:0000313" key="3">
    <source>
        <dbReference type="Proteomes" id="UP000077763"/>
    </source>
</evidence>
<proteinExistence type="predicted"/>
<feature type="signal peptide" evidence="1">
    <location>
        <begin position="1"/>
        <end position="19"/>
    </location>
</feature>
<evidence type="ECO:0000256" key="1">
    <source>
        <dbReference type="SAM" id="SignalP"/>
    </source>
</evidence>
<comment type="caution">
    <text evidence="2">The sequence shown here is derived from an EMBL/GenBank/DDBJ whole genome shotgun (WGS) entry which is preliminary data.</text>
</comment>
<dbReference type="RefSeq" id="WP_064037418.1">
    <property type="nucleotide sequence ID" value="NZ_LUUH01000065.1"/>
</dbReference>
<sequence>MSVKSIRDLSILVSVFAFAGCAQQPGLQTGGSSNLVSGSAGGATSVNANKSLERCASPLGTLAVSDGRFSGASGVTTVDPLIRLAVQQSNCFIITGIGNMSTSAMLDRITDQQRNSGEYRSGSKQHKGQRVAADYLLDPQIIVANESTGGQGGSIGAGLIGAGLGAAGLGSLGAIAGAVSHAVETRTTDVALTLTDIRSTVQIAISQGSATANNMSTSGGGAFGGWGGLFAGAAGGSIGMYSRTPEGIATAAAFFDAYNNMVQSLRNYKAQEVQGGGGSGQGGVLQVK</sequence>
<name>A0A177MAD0_METMH</name>
<reference evidence="2 3" key="1">
    <citation type="submission" date="2016-03" db="EMBL/GenBank/DDBJ databases">
        <authorList>
            <person name="Ploux O."/>
        </authorList>
    </citation>
    <scope>NUCLEOTIDE SEQUENCE [LARGE SCALE GENOMIC DNA]</scope>
    <source>
        <strain evidence="2 3">R-45371</strain>
    </source>
</reference>
<accession>A0A177MAD0</accession>
<dbReference type="PROSITE" id="PS51257">
    <property type="entry name" value="PROKAR_LIPOPROTEIN"/>
    <property type="match status" value="1"/>
</dbReference>
<dbReference type="Proteomes" id="UP000077763">
    <property type="component" value="Unassembled WGS sequence"/>
</dbReference>
<evidence type="ECO:0000313" key="2">
    <source>
        <dbReference type="EMBL" id="OAI01950.1"/>
    </source>
</evidence>
<feature type="chain" id="PRO_5008067835" description="Curli production assembly/transport component CsgG" evidence="1">
    <location>
        <begin position="20"/>
        <end position="288"/>
    </location>
</feature>
<keyword evidence="1" id="KW-0732">Signal</keyword>